<comment type="caution">
    <text evidence="2">The sequence shown here is derived from an EMBL/GenBank/DDBJ whole genome shotgun (WGS) entry which is preliminary data.</text>
</comment>
<name>A0A7D8Z4T4_VANHU</name>
<feature type="compositionally biased region" description="Basic and acidic residues" evidence="1">
    <location>
        <begin position="162"/>
        <end position="190"/>
    </location>
</feature>
<dbReference type="AlphaFoldDB" id="A0A7D8Z4T4"/>
<dbReference type="Proteomes" id="UP000473826">
    <property type="component" value="Unassembled WGS sequence"/>
</dbReference>
<evidence type="ECO:0000313" key="3">
    <source>
        <dbReference type="Proteomes" id="UP000473826"/>
    </source>
</evidence>
<feature type="region of interest" description="Disordered" evidence="1">
    <location>
        <begin position="1"/>
        <end position="201"/>
    </location>
</feature>
<evidence type="ECO:0000256" key="1">
    <source>
        <dbReference type="SAM" id="MobiDB-lite"/>
    </source>
</evidence>
<organism evidence="2 3">
    <name type="scientific">Vanrija humicola</name>
    <name type="common">Yeast</name>
    <name type="synonym">Cryptococcus humicola</name>
    <dbReference type="NCBI Taxonomy" id="5417"/>
    <lineage>
        <taxon>Eukaryota</taxon>
        <taxon>Fungi</taxon>
        <taxon>Dikarya</taxon>
        <taxon>Basidiomycota</taxon>
        <taxon>Agaricomycotina</taxon>
        <taxon>Tremellomycetes</taxon>
        <taxon>Trichosporonales</taxon>
        <taxon>Trichosporonaceae</taxon>
        <taxon>Vanrija</taxon>
    </lineage>
</organism>
<sequence length="201" mass="22226">MPEARPPHIRVQEPAAVRPAPEPHQAARVGRQGARHAVGCHARRVQDGLRRRPGRQDPQGEGGRAAGDARPWWGVRRTRPECEPAAQVSGGELGRGCKLTRSRRDSTSSSDSASTVSATPPRSRRRRYSSSPDSDRGRSRHRESSRLRTQSPSRTRSPSPGSRRERIEREGASPRRRDSSPEPRGRRSPSDSRSPSPPRAP</sequence>
<keyword evidence="3" id="KW-1185">Reference proteome</keyword>
<feature type="compositionally biased region" description="Basic and acidic residues" evidence="1">
    <location>
        <begin position="133"/>
        <end position="146"/>
    </location>
</feature>
<accession>A0A7D8Z4T4</accession>
<feature type="compositionally biased region" description="Low complexity" evidence="1">
    <location>
        <begin position="107"/>
        <end position="121"/>
    </location>
</feature>
<evidence type="ECO:0000313" key="2">
    <source>
        <dbReference type="EMBL" id="TXT12872.1"/>
    </source>
</evidence>
<dbReference type="EMBL" id="QKWK01000003">
    <property type="protein sequence ID" value="TXT12872.1"/>
    <property type="molecule type" value="Genomic_DNA"/>
</dbReference>
<feature type="compositionally biased region" description="Low complexity" evidence="1">
    <location>
        <begin position="147"/>
        <end position="161"/>
    </location>
</feature>
<protein>
    <submittedName>
        <fullName evidence="2">Uncharacterized protein</fullName>
    </submittedName>
</protein>
<proteinExistence type="predicted"/>
<reference evidence="2 3" key="1">
    <citation type="journal article" date="2019" name="PLoS Genet.">
        <title>Convergent evolution of linked mating-type loci in basidiomycete fungi.</title>
        <authorList>
            <person name="Sun S."/>
            <person name="Coelho M.A."/>
            <person name="Heitman J."/>
            <person name="Nowrousian M."/>
        </authorList>
    </citation>
    <scope>NUCLEOTIDE SEQUENCE [LARGE SCALE GENOMIC DNA]</scope>
    <source>
        <strain evidence="2 3">CBS 4282</strain>
    </source>
</reference>
<gene>
    <name evidence="2" type="ORF">VHUM_01273</name>
</gene>